<feature type="transmembrane region" description="Helical" evidence="8">
    <location>
        <begin position="304"/>
        <end position="324"/>
    </location>
</feature>
<evidence type="ECO:0000256" key="6">
    <source>
        <dbReference type="ARBA" id="ARBA00022989"/>
    </source>
</evidence>
<dbReference type="Gene3D" id="1.20.58.340">
    <property type="entry name" value="Magnesium transport protein CorA, transmembrane region"/>
    <property type="match status" value="2"/>
</dbReference>
<evidence type="ECO:0000256" key="3">
    <source>
        <dbReference type="ARBA" id="ARBA00022448"/>
    </source>
</evidence>
<organism evidence="9 10">
    <name type="scientific">Zunongwangia endophytica</name>
    <dbReference type="NCBI Taxonomy" id="1808945"/>
    <lineage>
        <taxon>Bacteria</taxon>
        <taxon>Pseudomonadati</taxon>
        <taxon>Bacteroidota</taxon>
        <taxon>Flavobacteriia</taxon>
        <taxon>Flavobacteriales</taxon>
        <taxon>Flavobacteriaceae</taxon>
        <taxon>Zunongwangia</taxon>
    </lineage>
</organism>
<dbReference type="InterPro" id="IPR045861">
    <property type="entry name" value="CorA_cytoplasmic_dom"/>
</dbReference>
<dbReference type="PANTHER" id="PTHR46494">
    <property type="entry name" value="CORA FAMILY METAL ION TRANSPORTER (EUROFUNG)"/>
    <property type="match status" value="1"/>
</dbReference>
<keyword evidence="8" id="KW-0406">Ion transport</keyword>
<keyword evidence="3 8" id="KW-0813">Transport</keyword>
<dbReference type="RefSeq" id="WP_290232661.1">
    <property type="nucleotide sequence ID" value="NZ_JAUFPZ010000002.1"/>
</dbReference>
<keyword evidence="4 8" id="KW-1003">Cell membrane</keyword>
<dbReference type="Gene3D" id="3.30.460.20">
    <property type="entry name" value="CorA soluble domain-like"/>
    <property type="match status" value="1"/>
</dbReference>
<evidence type="ECO:0000256" key="8">
    <source>
        <dbReference type="RuleBase" id="RU362010"/>
    </source>
</evidence>
<keyword evidence="10" id="KW-1185">Reference proteome</keyword>
<dbReference type="CDD" id="cd12828">
    <property type="entry name" value="TmCorA-like_1"/>
    <property type="match status" value="1"/>
</dbReference>
<protein>
    <recommendedName>
        <fullName evidence="8">Magnesium transport protein CorA</fullName>
    </recommendedName>
</protein>
<comment type="caution">
    <text evidence="9">The sequence shown here is derived from an EMBL/GenBank/DDBJ whole genome shotgun (WGS) entry which is preliminary data.</text>
</comment>
<evidence type="ECO:0000256" key="2">
    <source>
        <dbReference type="ARBA" id="ARBA00009765"/>
    </source>
</evidence>
<sequence>MSKTKRKRLSLRRPKSSKALNQIPGTVTYVGNKEHTETLLDVIDYNPEEYERFRSKNPQDALKFVDESKITWINIDGLNNTEEIEKLGKYYELHPLILEDIANTNQRPKIDEYQDYLFIVAKMLYYNAGGTLEIEHISLVVGKDYVLTFQEAGGDVFDGVRERIEQKKGRIRNRKADYLLFALLDAIIDNYFIVIEDISEKIEGFEDQIFLDDQDEDLVREIQELKRAIVRIRRAVFPLREVLGRLEKIDHPIIEEKTGNYLRDLVDHIVQISENIDIYREMIWSLMDMYMTTISNKMNEVMKVLTIMASIFIPLTFIAGIYGMNFEYMPELQWKYSYFVLLGVMVIVFLLMLYYFKRKKWL</sequence>
<dbReference type="EMBL" id="JBHSAS010000002">
    <property type="protein sequence ID" value="MFC4025999.1"/>
    <property type="molecule type" value="Genomic_DNA"/>
</dbReference>
<dbReference type="InterPro" id="IPR045863">
    <property type="entry name" value="CorA_TM1_TM2"/>
</dbReference>
<comment type="function">
    <text evidence="8">Mediates influx of magnesium ions.</text>
</comment>
<dbReference type="Proteomes" id="UP001595793">
    <property type="component" value="Unassembled WGS sequence"/>
</dbReference>
<evidence type="ECO:0000313" key="9">
    <source>
        <dbReference type="EMBL" id="MFC4025999.1"/>
    </source>
</evidence>
<dbReference type="NCBIfam" id="TIGR00383">
    <property type="entry name" value="corA"/>
    <property type="match status" value="1"/>
</dbReference>
<feature type="transmembrane region" description="Helical" evidence="8">
    <location>
        <begin position="336"/>
        <end position="356"/>
    </location>
</feature>
<name>A0ABV8H1P0_9FLAO</name>
<dbReference type="InterPro" id="IPR002523">
    <property type="entry name" value="MgTranspt_CorA/ZnTranspt_ZntB"/>
</dbReference>
<evidence type="ECO:0000256" key="1">
    <source>
        <dbReference type="ARBA" id="ARBA00004651"/>
    </source>
</evidence>
<dbReference type="PANTHER" id="PTHR46494:SF1">
    <property type="entry name" value="CORA FAMILY METAL ION TRANSPORTER (EUROFUNG)"/>
    <property type="match status" value="1"/>
</dbReference>
<accession>A0ABV8H1P0</accession>
<evidence type="ECO:0000256" key="5">
    <source>
        <dbReference type="ARBA" id="ARBA00022692"/>
    </source>
</evidence>
<evidence type="ECO:0000256" key="7">
    <source>
        <dbReference type="ARBA" id="ARBA00023136"/>
    </source>
</evidence>
<dbReference type="InterPro" id="IPR004488">
    <property type="entry name" value="Mg/Co-transport_prot_CorA"/>
</dbReference>
<evidence type="ECO:0000256" key="4">
    <source>
        <dbReference type="ARBA" id="ARBA00022475"/>
    </source>
</evidence>
<evidence type="ECO:0000313" key="10">
    <source>
        <dbReference type="Proteomes" id="UP001595793"/>
    </source>
</evidence>
<keyword evidence="5 8" id="KW-0812">Transmembrane</keyword>
<keyword evidence="8" id="KW-0460">Magnesium</keyword>
<reference evidence="10" key="1">
    <citation type="journal article" date="2019" name="Int. J. Syst. Evol. Microbiol.">
        <title>The Global Catalogue of Microorganisms (GCM) 10K type strain sequencing project: providing services to taxonomists for standard genome sequencing and annotation.</title>
        <authorList>
            <consortium name="The Broad Institute Genomics Platform"/>
            <consortium name="The Broad Institute Genome Sequencing Center for Infectious Disease"/>
            <person name="Wu L."/>
            <person name="Ma J."/>
        </authorList>
    </citation>
    <scope>NUCLEOTIDE SEQUENCE [LARGE SCALE GENOMIC DNA]</scope>
    <source>
        <strain evidence="10">CECT 9128</strain>
    </source>
</reference>
<gene>
    <name evidence="8 9" type="primary">corA</name>
    <name evidence="9" type="ORF">ACFOS1_01145</name>
</gene>
<keyword evidence="7 8" id="KW-0472">Membrane</keyword>
<comment type="similarity">
    <text evidence="2 8">Belongs to the CorA metal ion transporter (MIT) (TC 1.A.35) family.</text>
</comment>
<proteinExistence type="inferred from homology"/>
<dbReference type="SUPFAM" id="SSF144083">
    <property type="entry name" value="Magnesium transport protein CorA, transmembrane region"/>
    <property type="match status" value="1"/>
</dbReference>
<dbReference type="SUPFAM" id="SSF143865">
    <property type="entry name" value="CorA soluble domain-like"/>
    <property type="match status" value="1"/>
</dbReference>
<dbReference type="Pfam" id="PF01544">
    <property type="entry name" value="CorA"/>
    <property type="match status" value="1"/>
</dbReference>
<comment type="subcellular location">
    <subcellularLocation>
        <location evidence="1">Cell membrane</location>
        <topology evidence="1">Multi-pass membrane protein</topology>
    </subcellularLocation>
    <subcellularLocation>
        <location evidence="8">Membrane</location>
        <topology evidence="8">Multi-pass membrane protein</topology>
    </subcellularLocation>
</comment>
<keyword evidence="6 8" id="KW-1133">Transmembrane helix</keyword>